<evidence type="ECO:0000313" key="2">
    <source>
        <dbReference type="EMBL" id="RGP89838.1"/>
    </source>
</evidence>
<dbReference type="RefSeq" id="WP_118089261.1">
    <property type="nucleotide sequence ID" value="NZ_JBAFTT010000022.1"/>
</dbReference>
<dbReference type="AlphaFoldDB" id="A0A395TZS4"/>
<accession>A0A395TZS4</accession>
<feature type="transmembrane region" description="Helical" evidence="1">
    <location>
        <begin position="53"/>
        <end position="70"/>
    </location>
</feature>
<sequence length="156" mass="17813">MNLKAILDKKYYLLWRFGVPSVFLLASLIASYIGTINPLNPLSFLPFYSESRILVESLYIAVIGALYFRLDDKVTAFIHKKESMSQTEVQAEETEFEQFGTVLVIAITPGRTTIETEDYILTITGEIPIIKKGCPLQLCKKTKQVKIRERVYRLVS</sequence>
<gene>
    <name evidence="2" type="ORF">BC353_09765</name>
</gene>
<dbReference type="Proteomes" id="UP000266701">
    <property type="component" value="Unassembled WGS sequence"/>
</dbReference>
<keyword evidence="1" id="KW-0812">Transmembrane</keyword>
<organism evidence="2 3">
    <name type="scientific">Vibrio cholerae</name>
    <dbReference type="NCBI Taxonomy" id="666"/>
    <lineage>
        <taxon>Bacteria</taxon>
        <taxon>Pseudomonadati</taxon>
        <taxon>Pseudomonadota</taxon>
        <taxon>Gammaproteobacteria</taxon>
        <taxon>Vibrionales</taxon>
        <taxon>Vibrionaceae</taxon>
        <taxon>Vibrio</taxon>
    </lineage>
</organism>
<dbReference type="EMBL" id="MCBA01000067">
    <property type="protein sequence ID" value="RGP89838.1"/>
    <property type="molecule type" value="Genomic_DNA"/>
</dbReference>
<feature type="transmembrane region" description="Helical" evidence="1">
    <location>
        <begin position="12"/>
        <end position="33"/>
    </location>
</feature>
<name>A0A395TZS4_VIBCL</name>
<evidence type="ECO:0000256" key="1">
    <source>
        <dbReference type="SAM" id="Phobius"/>
    </source>
</evidence>
<keyword evidence="1" id="KW-1133">Transmembrane helix</keyword>
<protein>
    <submittedName>
        <fullName evidence="2">Uncharacterized protein</fullName>
    </submittedName>
</protein>
<reference evidence="2 3" key="1">
    <citation type="journal article" date="2017" name="Emerg. Infect. Dis.">
        <title>Carbapenemase VCC-1-Producing Vibrio cholerae in Coastal Waters of Germany.</title>
        <authorList>
            <person name="Hammerl J.A."/>
            <person name="Jackel C."/>
            <person name="Bortolaia V."/>
            <person name="Schwartz K."/>
            <person name="Bier N."/>
            <person name="Hendriksen R.S."/>
            <person name="Guerra B."/>
            <person name="Strauch E."/>
        </authorList>
    </citation>
    <scope>NUCLEOTIDE SEQUENCE [LARGE SCALE GENOMIC DNA]</scope>
    <source>
        <strain evidence="2 3">VN-2825</strain>
    </source>
</reference>
<keyword evidence="1" id="KW-0472">Membrane</keyword>
<proteinExistence type="predicted"/>
<comment type="caution">
    <text evidence="2">The sequence shown here is derived from an EMBL/GenBank/DDBJ whole genome shotgun (WGS) entry which is preliminary data.</text>
</comment>
<evidence type="ECO:0000313" key="3">
    <source>
        <dbReference type="Proteomes" id="UP000266701"/>
    </source>
</evidence>